<reference evidence="3" key="1">
    <citation type="submission" date="2022-11" db="UniProtKB">
        <authorList>
            <consortium name="WormBaseParasite"/>
        </authorList>
    </citation>
    <scope>IDENTIFICATION</scope>
</reference>
<proteinExistence type="predicted"/>
<name>A0A915JZ55_ROMCU</name>
<organism evidence="2 3">
    <name type="scientific">Romanomermis culicivorax</name>
    <name type="common">Nematode worm</name>
    <dbReference type="NCBI Taxonomy" id="13658"/>
    <lineage>
        <taxon>Eukaryota</taxon>
        <taxon>Metazoa</taxon>
        <taxon>Ecdysozoa</taxon>
        <taxon>Nematoda</taxon>
        <taxon>Enoplea</taxon>
        <taxon>Dorylaimia</taxon>
        <taxon>Mermithida</taxon>
        <taxon>Mermithoidea</taxon>
        <taxon>Mermithidae</taxon>
        <taxon>Romanomermis</taxon>
    </lineage>
</organism>
<evidence type="ECO:0000256" key="1">
    <source>
        <dbReference type="SAM" id="MobiDB-lite"/>
    </source>
</evidence>
<accession>A0A915JZ55</accession>
<dbReference type="Proteomes" id="UP000887565">
    <property type="component" value="Unplaced"/>
</dbReference>
<feature type="region of interest" description="Disordered" evidence="1">
    <location>
        <begin position="41"/>
        <end position="65"/>
    </location>
</feature>
<evidence type="ECO:0000313" key="2">
    <source>
        <dbReference type="Proteomes" id="UP000887565"/>
    </source>
</evidence>
<dbReference type="AlphaFoldDB" id="A0A915JZ55"/>
<protein>
    <submittedName>
        <fullName evidence="3">Uncharacterized protein</fullName>
    </submittedName>
</protein>
<evidence type="ECO:0000313" key="3">
    <source>
        <dbReference type="WBParaSite" id="nRc.2.0.1.t31677-RA"/>
    </source>
</evidence>
<dbReference type="WBParaSite" id="nRc.2.0.1.t31677-RA">
    <property type="protein sequence ID" value="nRc.2.0.1.t31677-RA"/>
    <property type="gene ID" value="nRc.2.0.1.g31677"/>
</dbReference>
<keyword evidence="2" id="KW-1185">Reference proteome</keyword>
<sequence>MANAVQSAMQFAWVRTAPLGRPVVPLRIQWYGPPPPTPFSWAASGADATATGRRKPKHSPLRETRDPRRKFWYKVRASSNKYGMRSPSLTVSNIKAHVNFERLIFKIDQRFDLMIAPRPDRILILGRIINSGCSQTHGSYSSDQRPDVLSGNRLFHKVGAAKNDGKNE</sequence>